<evidence type="ECO:0000313" key="12">
    <source>
        <dbReference type="Proteomes" id="UP000799421"/>
    </source>
</evidence>
<dbReference type="PROSITE" id="PS50235">
    <property type="entry name" value="USP_3"/>
    <property type="match status" value="1"/>
</dbReference>
<accession>A0A6A7BR11</accession>
<dbReference type="Pfam" id="PF00443">
    <property type="entry name" value="UCH"/>
    <property type="match status" value="1"/>
</dbReference>
<evidence type="ECO:0000256" key="6">
    <source>
        <dbReference type="ARBA" id="ARBA00037075"/>
    </source>
</evidence>
<comment type="catalytic activity">
    <reaction evidence="1 8">
        <text>Thiol-dependent hydrolysis of ester, thioester, amide, peptide and isopeptide bonds formed by the C-terminal Gly of ubiquitin (a 76-residue protein attached to proteins as an intracellular targeting signal).</text>
        <dbReference type="EC" id="3.4.19.12"/>
    </reaction>
</comment>
<dbReference type="SUPFAM" id="SSF54001">
    <property type="entry name" value="Cysteine proteinases"/>
    <property type="match status" value="1"/>
</dbReference>
<comment type="subunit">
    <text evidence="7">Interacts with creA, creC and qutD.</text>
</comment>
<dbReference type="PROSITE" id="PS00972">
    <property type="entry name" value="USP_1"/>
    <property type="match status" value="1"/>
</dbReference>
<feature type="region of interest" description="Disordered" evidence="9">
    <location>
        <begin position="509"/>
        <end position="601"/>
    </location>
</feature>
<dbReference type="GO" id="GO:0004843">
    <property type="term" value="F:cysteine-type deubiquitinase activity"/>
    <property type="evidence" value="ECO:0007669"/>
    <property type="project" value="UniProtKB-UniRule"/>
</dbReference>
<dbReference type="PROSITE" id="PS00973">
    <property type="entry name" value="USP_2"/>
    <property type="match status" value="1"/>
</dbReference>
<evidence type="ECO:0000256" key="7">
    <source>
        <dbReference type="ARBA" id="ARBA00038752"/>
    </source>
</evidence>
<evidence type="ECO:0000256" key="2">
    <source>
        <dbReference type="ARBA" id="ARBA00009085"/>
    </source>
</evidence>
<evidence type="ECO:0000256" key="4">
    <source>
        <dbReference type="ARBA" id="ARBA00022801"/>
    </source>
</evidence>
<comment type="similarity">
    <text evidence="2 8">Belongs to the peptidase C19 family.</text>
</comment>
<dbReference type="PANTHER" id="PTHR24006:SF733">
    <property type="entry name" value="RE52890P"/>
    <property type="match status" value="1"/>
</dbReference>
<comment type="function">
    <text evidence="6">Ubiquitin thioesterase component of the regulatory network controlling carbon source utilization through ubiquitination and deubiquitination involving creA, creB, creC, creD and acrB. Deubiquitinates the creA catabolic repressor and the quinate permease qutD. Also plays a role in response to carbon starvation and the control of extracellular proteases activity.</text>
</comment>
<dbReference type="OrthoDB" id="27652at2759"/>
<dbReference type="GO" id="GO:0005829">
    <property type="term" value="C:cytosol"/>
    <property type="evidence" value="ECO:0007669"/>
    <property type="project" value="TreeGrafter"/>
</dbReference>
<dbReference type="InterPro" id="IPR038765">
    <property type="entry name" value="Papain-like_cys_pep_sf"/>
</dbReference>
<evidence type="ECO:0000256" key="8">
    <source>
        <dbReference type="RuleBase" id="RU366025"/>
    </source>
</evidence>
<reference evidence="11" key="1">
    <citation type="journal article" date="2020" name="Stud. Mycol.">
        <title>101 Dothideomycetes genomes: a test case for predicting lifestyles and emergence of pathogens.</title>
        <authorList>
            <person name="Haridas S."/>
            <person name="Albert R."/>
            <person name="Binder M."/>
            <person name="Bloem J."/>
            <person name="Labutti K."/>
            <person name="Salamov A."/>
            <person name="Andreopoulos B."/>
            <person name="Baker S."/>
            <person name="Barry K."/>
            <person name="Bills G."/>
            <person name="Bluhm B."/>
            <person name="Cannon C."/>
            <person name="Castanera R."/>
            <person name="Culley D."/>
            <person name="Daum C."/>
            <person name="Ezra D."/>
            <person name="Gonzalez J."/>
            <person name="Henrissat B."/>
            <person name="Kuo A."/>
            <person name="Liang C."/>
            <person name="Lipzen A."/>
            <person name="Lutzoni F."/>
            <person name="Magnuson J."/>
            <person name="Mondo S."/>
            <person name="Nolan M."/>
            <person name="Ohm R."/>
            <person name="Pangilinan J."/>
            <person name="Park H.-J."/>
            <person name="Ramirez L."/>
            <person name="Alfaro M."/>
            <person name="Sun H."/>
            <person name="Tritt A."/>
            <person name="Yoshinaga Y."/>
            <person name="Zwiers L.-H."/>
            <person name="Turgeon B."/>
            <person name="Goodwin S."/>
            <person name="Spatafora J."/>
            <person name="Crous P."/>
            <person name="Grigoriev I."/>
        </authorList>
    </citation>
    <scope>NUCLEOTIDE SEQUENCE</scope>
    <source>
        <strain evidence="11">CBS 480.64</strain>
    </source>
</reference>
<dbReference type="AlphaFoldDB" id="A0A6A7BR11"/>
<evidence type="ECO:0000256" key="5">
    <source>
        <dbReference type="ARBA" id="ARBA00022807"/>
    </source>
</evidence>
<feature type="compositionally biased region" description="Low complexity" evidence="9">
    <location>
        <begin position="513"/>
        <end position="536"/>
    </location>
</feature>
<dbReference type="InterPro" id="IPR018200">
    <property type="entry name" value="USP_CS"/>
</dbReference>
<keyword evidence="3 8" id="KW-0645">Protease</keyword>
<keyword evidence="8" id="KW-0833">Ubl conjugation pathway</keyword>
<evidence type="ECO:0000256" key="9">
    <source>
        <dbReference type="SAM" id="MobiDB-lite"/>
    </source>
</evidence>
<dbReference type="GO" id="GO:0005634">
    <property type="term" value="C:nucleus"/>
    <property type="evidence" value="ECO:0007669"/>
    <property type="project" value="TreeGrafter"/>
</dbReference>
<feature type="domain" description="USP" evidence="10">
    <location>
        <begin position="52"/>
        <end position="447"/>
    </location>
</feature>
<dbReference type="InterPro" id="IPR050164">
    <property type="entry name" value="Peptidase_C19"/>
</dbReference>
<feature type="region of interest" description="Disordered" evidence="9">
    <location>
        <begin position="87"/>
        <end position="139"/>
    </location>
</feature>
<evidence type="ECO:0000313" key="11">
    <source>
        <dbReference type="EMBL" id="KAF2857696.1"/>
    </source>
</evidence>
<evidence type="ECO:0000259" key="10">
    <source>
        <dbReference type="PROSITE" id="PS50235"/>
    </source>
</evidence>
<gene>
    <name evidence="11" type="ORF">K470DRAFT_296925</name>
</gene>
<dbReference type="CDD" id="cd02663">
    <property type="entry name" value="Peptidase_C19G"/>
    <property type="match status" value="1"/>
</dbReference>
<evidence type="ECO:0000256" key="3">
    <source>
        <dbReference type="ARBA" id="ARBA00022670"/>
    </source>
</evidence>
<keyword evidence="12" id="KW-1185">Reference proteome</keyword>
<dbReference type="EC" id="3.4.19.12" evidence="8"/>
<dbReference type="EMBL" id="MU006031">
    <property type="protein sequence ID" value="KAF2857696.1"/>
    <property type="molecule type" value="Genomic_DNA"/>
</dbReference>
<dbReference type="InterPro" id="IPR028889">
    <property type="entry name" value="USP"/>
</dbReference>
<dbReference type="PANTHER" id="PTHR24006">
    <property type="entry name" value="UBIQUITIN CARBOXYL-TERMINAL HYDROLASE"/>
    <property type="match status" value="1"/>
</dbReference>
<dbReference type="Proteomes" id="UP000799421">
    <property type="component" value="Unassembled WGS sequence"/>
</dbReference>
<proteinExistence type="inferred from homology"/>
<dbReference type="GO" id="GO:0006508">
    <property type="term" value="P:proteolysis"/>
    <property type="evidence" value="ECO:0007669"/>
    <property type="project" value="UniProtKB-KW"/>
</dbReference>
<feature type="compositionally biased region" description="Low complexity" evidence="9">
    <location>
        <begin position="12"/>
        <end position="29"/>
    </location>
</feature>
<feature type="compositionally biased region" description="Basic residues" evidence="9">
    <location>
        <begin position="592"/>
        <end position="601"/>
    </location>
</feature>
<keyword evidence="5 8" id="KW-0788">Thiol protease</keyword>
<organism evidence="11 12">
    <name type="scientific">Piedraia hortae CBS 480.64</name>
    <dbReference type="NCBI Taxonomy" id="1314780"/>
    <lineage>
        <taxon>Eukaryota</taxon>
        <taxon>Fungi</taxon>
        <taxon>Dikarya</taxon>
        <taxon>Ascomycota</taxon>
        <taxon>Pezizomycotina</taxon>
        <taxon>Dothideomycetes</taxon>
        <taxon>Dothideomycetidae</taxon>
        <taxon>Capnodiales</taxon>
        <taxon>Piedraiaceae</taxon>
        <taxon>Piedraia</taxon>
    </lineage>
</organism>
<keyword evidence="4 8" id="KW-0378">Hydrolase</keyword>
<dbReference type="Gene3D" id="3.90.70.10">
    <property type="entry name" value="Cysteine proteinases"/>
    <property type="match status" value="1"/>
</dbReference>
<feature type="compositionally biased region" description="Basic and acidic residues" evidence="9">
    <location>
        <begin position="130"/>
        <end position="139"/>
    </location>
</feature>
<dbReference type="GO" id="GO:0016579">
    <property type="term" value="P:protein deubiquitination"/>
    <property type="evidence" value="ECO:0007669"/>
    <property type="project" value="InterPro"/>
</dbReference>
<dbReference type="InterPro" id="IPR001394">
    <property type="entry name" value="Peptidase_C19_UCH"/>
</dbReference>
<feature type="region of interest" description="Disordered" evidence="9">
    <location>
        <begin position="1"/>
        <end position="30"/>
    </location>
</feature>
<evidence type="ECO:0000256" key="1">
    <source>
        <dbReference type="ARBA" id="ARBA00000707"/>
    </source>
</evidence>
<name>A0A6A7BR11_9PEZI</name>
<protein>
    <recommendedName>
        <fullName evidence="8">Ubiquitin carboxyl-terminal hydrolase</fullName>
        <ecNumber evidence="8">3.4.19.12</ecNumber>
    </recommendedName>
</protein>
<sequence length="601" mass="66541">MTSFFGKFVANSQSAAAAPPKKPDGQPQQTPLELHLADATGPVRADGSDKFFGFENYGSTCYCNSIIQCLYYSTPFRDNLRAFPPPECFPTTAGDSGDSPPRRSAAPYPNPSSPARKLITPTSPGRRIGAKVEESKDSTEARKRLALAAGPVLAMTNDSSAKYGMSESLYTSLKDIFEAIINHSSRIGVVSPHNFIEILRRENEMFRSPMHQDAHEFLNLLLNEVVDNVELFAKQQRLESNAHWVHDLFKGVLTSETRCLTCETASHRDEAFLDLSVDLLPFTSVTSCLRKFSAEEMLCARNKFHCDNCGGLQEAEKRMKIKRLPRILALHLKRFEYTEDQQRLQKLFHKVVYPLHLRLFNTLDEADDADRLYELYAVVVHVGSGPYHGHYISVIKTLDRGWLLFDDELVEPVDEEFVLSFFGGEPDQSINDPRQYSCAYILFYQETSLEKLMMEDEAEYDFCEMGAKTSSEAPAEAVEAVVVSPEAVAANSPPQSPLAAKSKSSNMLTPFLSTSGATSAAPGSNGPATGSGSGLSRLRHSSMRLPSKPRFFNKEKLAAADDSNEGTSLTTATSGGGNNLVDEKKPWNRFGLGKRKSQNLR</sequence>